<organism evidence="1 2">
    <name type="scientific">Cercopithifilaria johnstoni</name>
    <dbReference type="NCBI Taxonomy" id="2874296"/>
    <lineage>
        <taxon>Eukaryota</taxon>
        <taxon>Metazoa</taxon>
        <taxon>Ecdysozoa</taxon>
        <taxon>Nematoda</taxon>
        <taxon>Chromadorea</taxon>
        <taxon>Rhabditida</taxon>
        <taxon>Spirurina</taxon>
        <taxon>Spiruromorpha</taxon>
        <taxon>Filarioidea</taxon>
        <taxon>Onchocercidae</taxon>
        <taxon>Cercopithifilaria</taxon>
    </lineage>
</organism>
<proteinExistence type="predicted"/>
<dbReference type="OrthoDB" id="5789857at2759"/>
<protein>
    <submittedName>
        <fullName evidence="1">Uncharacterized protein</fullName>
    </submittedName>
</protein>
<dbReference type="AlphaFoldDB" id="A0A8J2Q3I4"/>
<dbReference type="EMBL" id="CAKAEH010000267">
    <property type="protein sequence ID" value="CAG9530441.1"/>
    <property type="molecule type" value="Genomic_DNA"/>
</dbReference>
<sequence length="306" mass="34285">MLGVQLLSNAYLSPSFHHKVGDGFQLGHFVRFINGCGEIICLESDLRYIFGPESIDLGPCCNPCDENWLRILKNEDVLVFSRGYTYPYGNGFVGTAKQVIIPATQNVHSFLGVVLRERHPSSTEGATAAFLCPPFGIIKLHKFAFGCDSDISWPLVIGKRFWVTLDDDKSWTRVWKVDGIADDVKFGLGTTLFDIPKLHLWQWNKTFNQSGIFAIGDFILKKTKTNESTSPSNEIERNCQSGSNMSASVEAQGCERKEIGLSTNTQSNNAAINLLLEILNDQNIRDLVVERHQEAFENYISEISRL</sequence>
<reference evidence="1" key="1">
    <citation type="submission" date="2021-09" db="EMBL/GenBank/DDBJ databases">
        <authorList>
            <consortium name="Pathogen Informatics"/>
        </authorList>
    </citation>
    <scope>NUCLEOTIDE SEQUENCE</scope>
</reference>
<dbReference type="Proteomes" id="UP000746747">
    <property type="component" value="Unassembled WGS sequence"/>
</dbReference>
<name>A0A8J2Q3I4_9BILA</name>
<gene>
    <name evidence="1" type="ORF">CJOHNSTONI_LOCUS936</name>
</gene>
<evidence type="ECO:0000313" key="2">
    <source>
        <dbReference type="Proteomes" id="UP000746747"/>
    </source>
</evidence>
<comment type="caution">
    <text evidence="1">The sequence shown here is derived from an EMBL/GenBank/DDBJ whole genome shotgun (WGS) entry which is preliminary data.</text>
</comment>
<accession>A0A8J2Q3I4</accession>
<evidence type="ECO:0000313" key="1">
    <source>
        <dbReference type="EMBL" id="CAG9530441.1"/>
    </source>
</evidence>
<keyword evidence="2" id="KW-1185">Reference proteome</keyword>